<comment type="subcellular location">
    <subcellularLocation>
        <location evidence="1">Cell outer membrane</location>
    </subcellularLocation>
</comment>
<organism evidence="9 10">
    <name type="scientific">Zunongwangia pacifica</name>
    <dbReference type="NCBI Taxonomy" id="2911062"/>
    <lineage>
        <taxon>Bacteria</taxon>
        <taxon>Pseudomonadati</taxon>
        <taxon>Bacteroidota</taxon>
        <taxon>Flavobacteriia</taxon>
        <taxon>Flavobacteriales</taxon>
        <taxon>Flavobacteriaceae</taxon>
        <taxon>Zunongwangia</taxon>
    </lineage>
</organism>
<dbReference type="EMBL" id="JAKHSK010000044">
    <property type="protein sequence ID" value="MCL6220559.1"/>
    <property type="molecule type" value="Genomic_DNA"/>
</dbReference>
<keyword evidence="10" id="KW-1185">Reference proteome</keyword>
<gene>
    <name evidence="9" type="ORF">L1967_19885</name>
</gene>
<sequence length="490" mass="54875">MKKIITLLLLIAICISYSSCESALEESPKSRLVKENFYKNGADALSALTSVYGIFSREGEFPTIFFMSLLENRSDYSDGRGSQAGFSTYDSPMDNTSQSRAFAAYNDLYQGINRANAVIDNVAGIENMNAELRDQYIAEARFLRAFFYMNLVKYWGGVPLRLEEFTSLDQIPAPRASVSEVWDLIINDLNEAIPNLADTFPESDAGRVTSWAAKAALADAYLNTEDWINARDVAEDIILNGPFSLVEVQVADDFLQIYGPESITHSGEIFSAHQSETNGNGIATHIHRPNTGFSVGGYYAWLPVEGSLVWDWDTSDLRQQFSIYTEYIDKNGEVQQLPESTPKLFNKYRDAGTTGSFNGRNNVPFYRFAEMFLIYAEASNEIDGPTALATERLNIVRRRGYGYPLNSPSIEDYPQGMSASEFKDAVLEERVYELNLEMKRWNDLLRTGRAQQAIEATGKTWSDVSLLLPLPIDEINNNPALGPEDQNPGY</sequence>
<evidence type="ECO:0000256" key="1">
    <source>
        <dbReference type="ARBA" id="ARBA00004442"/>
    </source>
</evidence>
<dbReference type="GO" id="GO:0009279">
    <property type="term" value="C:cell outer membrane"/>
    <property type="evidence" value="ECO:0007669"/>
    <property type="project" value="UniProtKB-SubCell"/>
</dbReference>
<evidence type="ECO:0000313" key="10">
    <source>
        <dbReference type="Proteomes" id="UP001139521"/>
    </source>
</evidence>
<evidence type="ECO:0000313" key="9">
    <source>
        <dbReference type="EMBL" id="MCL6220559.1"/>
    </source>
</evidence>
<dbReference type="Gene3D" id="1.25.40.390">
    <property type="match status" value="1"/>
</dbReference>
<keyword evidence="5" id="KW-0998">Cell outer membrane</keyword>
<keyword evidence="3 6" id="KW-0732">Signal</keyword>
<dbReference type="AlphaFoldDB" id="A0A9X2CPT6"/>
<evidence type="ECO:0000259" key="7">
    <source>
        <dbReference type="Pfam" id="PF07980"/>
    </source>
</evidence>
<evidence type="ECO:0000259" key="8">
    <source>
        <dbReference type="Pfam" id="PF14322"/>
    </source>
</evidence>
<protein>
    <submittedName>
        <fullName evidence="9">RagB/SusD family nutrient uptake outer membrane protein</fullName>
    </submittedName>
</protein>
<dbReference type="InterPro" id="IPR033985">
    <property type="entry name" value="SusD-like_N"/>
</dbReference>
<dbReference type="RefSeq" id="WP_249603254.1">
    <property type="nucleotide sequence ID" value="NZ_JAKHSK010000044.1"/>
</dbReference>
<name>A0A9X2CPT6_9FLAO</name>
<dbReference type="SUPFAM" id="SSF48452">
    <property type="entry name" value="TPR-like"/>
    <property type="match status" value="1"/>
</dbReference>
<feature type="domain" description="SusD-like N-terminal" evidence="8">
    <location>
        <begin position="95"/>
        <end position="222"/>
    </location>
</feature>
<proteinExistence type="inferred from homology"/>
<evidence type="ECO:0000256" key="3">
    <source>
        <dbReference type="ARBA" id="ARBA00022729"/>
    </source>
</evidence>
<evidence type="ECO:0000256" key="6">
    <source>
        <dbReference type="SAM" id="SignalP"/>
    </source>
</evidence>
<evidence type="ECO:0000256" key="5">
    <source>
        <dbReference type="ARBA" id="ARBA00023237"/>
    </source>
</evidence>
<comment type="caution">
    <text evidence="9">The sequence shown here is derived from an EMBL/GenBank/DDBJ whole genome shotgun (WGS) entry which is preliminary data.</text>
</comment>
<accession>A0A9X2CPT6</accession>
<evidence type="ECO:0000256" key="4">
    <source>
        <dbReference type="ARBA" id="ARBA00023136"/>
    </source>
</evidence>
<keyword evidence="4" id="KW-0472">Membrane</keyword>
<feature type="signal peptide" evidence="6">
    <location>
        <begin position="1"/>
        <end position="23"/>
    </location>
</feature>
<reference evidence="9" key="1">
    <citation type="submission" date="2022-01" db="EMBL/GenBank/DDBJ databases">
        <title>Genome sequencing of Zunongwangia sp. M21534 genome.</title>
        <authorList>
            <person name="Chen Y."/>
            <person name="Dong C."/>
            <person name="Shao Z."/>
        </authorList>
    </citation>
    <scope>NUCLEOTIDE SEQUENCE</scope>
    <source>
        <strain evidence="9">MCCC M21534</strain>
    </source>
</reference>
<dbReference type="InterPro" id="IPR012944">
    <property type="entry name" value="SusD_RagB_dom"/>
</dbReference>
<dbReference type="Proteomes" id="UP001139521">
    <property type="component" value="Unassembled WGS sequence"/>
</dbReference>
<feature type="domain" description="RagB/SusD" evidence="7">
    <location>
        <begin position="320"/>
        <end position="490"/>
    </location>
</feature>
<feature type="chain" id="PRO_5040873634" evidence="6">
    <location>
        <begin position="24"/>
        <end position="490"/>
    </location>
</feature>
<dbReference type="InterPro" id="IPR011990">
    <property type="entry name" value="TPR-like_helical_dom_sf"/>
</dbReference>
<dbReference type="Pfam" id="PF07980">
    <property type="entry name" value="SusD_RagB"/>
    <property type="match status" value="1"/>
</dbReference>
<dbReference type="Pfam" id="PF14322">
    <property type="entry name" value="SusD-like_3"/>
    <property type="match status" value="1"/>
</dbReference>
<comment type="similarity">
    <text evidence="2">Belongs to the SusD family.</text>
</comment>
<evidence type="ECO:0000256" key="2">
    <source>
        <dbReference type="ARBA" id="ARBA00006275"/>
    </source>
</evidence>